<dbReference type="STRING" id="44009.RV01_GL000158"/>
<proteinExistence type="predicted"/>
<dbReference type="PANTHER" id="PTHR43616">
    <property type="entry name" value="GLYCEROL DEHYDROGENASE"/>
    <property type="match status" value="1"/>
</dbReference>
<protein>
    <recommendedName>
        <fullName evidence="6">Glycerol dehydrogenase</fullName>
        <ecNumber evidence="5">1.1.1.6</ecNumber>
    </recommendedName>
</protein>
<comment type="pathway">
    <text evidence="4">Polyol metabolism; glycerol fermentation; glycerone phosphate from glycerol (oxidative route): step 1/2.</text>
</comment>
<keyword evidence="1 8" id="KW-0479">Metal-binding</keyword>
<organism evidence="12 13">
    <name type="scientific">Enterococcus dispar ATCC 51266</name>
    <dbReference type="NCBI Taxonomy" id="1139219"/>
    <lineage>
        <taxon>Bacteria</taxon>
        <taxon>Bacillati</taxon>
        <taxon>Bacillota</taxon>
        <taxon>Bacilli</taxon>
        <taxon>Lactobacillales</taxon>
        <taxon>Enterococcaceae</taxon>
        <taxon>Enterococcus</taxon>
    </lineage>
</organism>
<sequence>MRVFTSPQEYIQGPNAFQSELFRLNRLGNHVLIVTDSFVMKMLGNKIVHNLTVAKIKSEAILVDENNPPELLVNAQESVKKFGCQFIIALGGGKAMDLGKMIANACELPIAILPTSAATDAATSRISVRYDEMGNFVRYDFYAQNPEIILVDTTVILNAPAEMLLAGFADGIATYIEARSIWQENGRNTMGASPTIAALSLAKSCHEVLIRDIKNAQKAQAVGVINEAFENVVEANILLSGLGFENGGLSLAHGFHNVVMGEKAMNVTGSHGQIVAVGVLLQLLAEERQSEYETHQKLFCHLALPTTLHELNLNLSEEMHQYLAKRILLTRNAGNYISRQVNVEKIMAALIKLH</sequence>
<dbReference type="OrthoDB" id="5198708at2"/>
<feature type="binding site" evidence="10">
    <location>
        <begin position="93"/>
        <end position="97"/>
    </location>
    <ligand>
        <name>NAD(+)</name>
        <dbReference type="ChEBI" id="CHEBI:57540"/>
    </ligand>
</feature>
<keyword evidence="2" id="KW-0560">Oxidoreductase</keyword>
<comment type="cofactor">
    <cofactor evidence="8">
        <name>Zn(2+)</name>
        <dbReference type="ChEBI" id="CHEBI:29105"/>
    </cofactor>
    <text evidence="8">Binds 1 zinc ion per subunit.</text>
</comment>
<feature type="binding site" evidence="9">
    <location>
        <position position="120"/>
    </location>
    <ligand>
        <name>glycerol</name>
        <dbReference type="ChEBI" id="CHEBI:17754"/>
    </ligand>
</feature>
<evidence type="ECO:0000313" key="13">
    <source>
        <dbReference type="Proteomes" id="UP000014127"/>
    </source>
</evidence>
<name>S1N7X9_9ENTE</name>
<evidence type="ECO:0000256" key="9">
    <source>
        <dbReference type="PIRSR" id="PIRSR000112-2"/>
    </source>
</evidence>
<evidence type="ECO:0000256" key="7">
    <source>
        <dbReference type="ARBA" id="ARBA00049006"/>
    </source>
</evidence>
<evidence type="ECO:0000256" key="8">
    <source>
        <dbReference type="PIRSR" id="PIRSR000112-1"/>
    </source>
</evidence>
<dbReference type="Pfam" id="PF00465">
    <property type="entry name" value="Fe-ADH"/>
    <property type="match status" value="1"/>
</dbReference>
<keyword evidence="8" id="KW-0862">Zinc</keyword>
<feature type="binding site" evidence="10">
    <location>
        <position position="130"/>
    </location>
    <ligand>
        <name>NAD(+)</name>
        <dbReference type="ChEBI" id="CHEBI:57540"/>
    </ligand>
</feature>
<feature type="domain" description="Alcohol dehydrogenase iron-type/glycerol dehydrogenase GldA" evidence="11">
    <location>
        <begin position="7"/>
        <end position="153"/>
    </location>
</feature>
<dbReference type="RefSeq" id="WP_016171900.1">
    <property type="nucleotide sequence ID" value="NZ_ASWK01000001.1"/>
</dbReference>
<evidence type="ECO:0000256" key="4">
    <source>
        <dbReference type="ARBA" id="ARBA00037918"/>
    </source>
</evidence>
<feature type="binding site" evidence="8">
    <location>
        <position position="271"/>
    </location>
    <ligand>
        <name>glycerol</name>
        <dbReference type="ChEBI" id="CHEBI:17754"/>
    </ligand>
</feature>
<dbReference type="EMBL" id="AHYR01000003">
    <property type="protein sequence ID" value="EOT43362.1"/>
    <property type="molecule type" value="Genomic_DNA"/>
</dbReference>
<dbReference type="InterPro" id="IPR016205">
    <property type="entry name" value="Glycerol_DH"/>
</dbReference>
<evidence type="ECO:0000256" key="2">
    <source>
        <dbReference type="ARBA" id="ARBA00023002"/>
    </source>
</evidence>
<dbReference type="PATRIC" id="fig|1139219.3.peg.683"/>
<dbReference type="EC" id="1.1.1.6" evidence="5"/>
<dbReference type="AlphaFoldDB" id="S1N7X9"/>
<dbReference type="GO" id="GO:0046872">
    <property type="term" value="F:metal ion binding"/>
    <property type="evidence" value="ECO:0007669"/>
    <property type="project" value="UniProtKB-KW"/>
</dbReference>
<dbReference type="InterPro" id="IPR001670">
    <property type="entry name" value="ADH_Fe/GldA"/>
</dbReference>
<gene>
    <name evidence="12" type="ORF">OMK_00717</name>
</gene>
<evidence type="ECO:0000259" key="11">
    <source>
        <dbReference type="Pfam" id="PF00465"/>
    </source>
</evidence>
<feature type="binding site" evidence="8">
    <location>
        <position position="170"/>
    </location>
    <ligand>
        <name>glycerol</name>
        <dbReference type="ChEBI" id="CHEBI:17754"/>
    </ligand>
</feature>
<dbReference type="Gene3D" id="1.20.1090.10">
    <property type="entry name" value="Dehydroquinate synthase-like - alpha domain"/>
    <property type="match status" value="1"/>
</dbReference>
<dbReference type="Proteomes" id="UP000014127">
    <property type="component" value="Unassembled WGS sequence"/>
</dbReference>
<evidence type="ECO:0000256" key="6">
    <source>
        <dbReference type="ARBA" id="ARBA00040132"/>
    </source>
</evidence>
<keyword evidence="13" id="KW-1185">Reference proteome</keyword>
<feature type="binding site" evidence="10">
    <location>
        <position position="124"/>
    </location>
    <ligand>
        <name>NAD(+)</name>
        <dbReference type="ChEBI" id="CHEBI:57540"/>
    </ligand>
</feature>
<accession>S1N7X9</accession>
<dbReference type="eggNOG" id="COG0371">
    <property type="taxonomic scope" value="Bacteria"/>
</dbReference>
<dbReference type="SUPFAM" id="SSF56796">
    <property type="entry name" value="Dehydroquinate synthase-like"/>
    <property type="match status" value="1"/>
</dbReference>
<feature type="binding site" evidence="10">
    <location>
        <position position="36"/>
    </location>
    <ligand>
        <name>NAD(+)</name>
        <dbReference type="ChEBI" id="CHEBI:57540"/>
    </ligand>
</feature>
<dbReference type="Gene3D" id="3.40.50.1970">
    <property type="match status" value="1"/>
</dbReference>
<reference evidence="12 13" key="1">
    <citation type="submission" date="2013-03" db="EMBL/GenBank/DDBJ databases">
        <title>The Genome Sequence of Enterococcus dispar ATCC_51266 (Illumina only assembly).</title>
        <authorList>
            <consortium name="The Broad Institute Genomics Platform"/>
            <consortium name="The Broad Institute Genome Sequencing Center for Infectious Disease"/>
            <person name="Earl A."/>
            <person name="Russ C."/>
            <person name="Gilmore M."/>
            <person name="Surin D."/>
            <person name="Walker B."/>
            <person name="Young S."/>
            <person name="Zeng Q."/>
            <person name="Gargeya S."/>
            <person name="Fitzgerald M."/>
            <person name="Haas B."/>
            <person name="Abouelleil A."/>
            <person name="Allen A.W."/>
            <person name="Alvarado L."/>
            <person name="Arachchi H.M."/>
            <person name="Berlin A.M."/>
            <person name="Chapman S.B."/>
            <person name="Gainer-Dewar J."/>
            <person name="Goldberg J."/>
            <person name="Griggs A."/>
            <person name="Gujja S."/>
            <person name="Hansen M."/>
            <person name="Howarth C."/>
            <person name="Imamovic A."/>
            <person name="Ireland A."/>
            <person name="Larimer J."/>
            <person name="McCowan C."/>
            <person name="Murphy C."/>
            <person name="Pearson M."/>
            <person name="Poon T.W."/>
            <person name="Priest M."/>
            <person name="Roberts A."/>
            <person name="Saif S."/>
            <person name="Shea T."/>
            <person name="Sisk P."/>
            <person name="Sykes S."/>
            <person name="Wortman J."/>
            <person name="Nusbaum C."/>
            <person name="Birren B."/>
        </authorList>
    </citation>
    <scope>NUCLEOTIDE SEQUENCE [LARGE SCALE GENOMIC DNA]</scope>
    <source>
        <strain evidence="12 13">ATCC 51266</strain>
    </source>
</reference>
<evidence type="ECO:0000256" key="10">
    <source>
        <dbReference type="PIRSR" id="PIRSR000112-3"/>
    </source>
</evidence>
<evidence type="ECO:0000256" key="1">
    <source>
        <dbReference type="ARBA" id="ARBA00022723"/>
    </source>
</evidence>
<dbReference type="HOGENOM" id="CLU_044754_1_0_9"/>
<comment type="caution">
    <text evidence="12">The sequence shown here is derived from an EMBL/GenBank/DDBJ whole genome shotgun (WGS) entry which is preliminary data.</text>
</comment>
<dbReference type="PIRSF" id="PIRSF000112">
    <property type="entry name" value="Glycerol_dehydrogenase"/>
    <property type="match status" value="1"/>
</dbReference>
<comment type="catalytic activity">
    <reaction evidence="7">
        <text>glycerol + NAD(+) = dihydroxyacetone + NADH + H(+)</text>
        <dbReference type="Rhea" id="RHEA:13769"/>
        <dbReference type="ChEBI" id="CHEBI:15378"/>
        <dbReference type="ChEBI" id="CHEBI:16016"/>
        <dbReference type="ChEBI" id="CHEBI:17754"/>
        <dbReference type="ChEBI" id="CHEBI:57540"/>
        <dbReference type="ChEBI" id="CHEBI:57945"/>
        <dbReference type="EC" id="1.1.1.6"/>
    </reaction>
</comment>
<evidence type="ECO:0000256" key="3">
    <source>
        <dbReference type="ARBA" id="ARBA00023027"/>
    </source>
</evidence>
<evidence type="ECO:0000313" key="12">
    <source>
        <dbReference type="EMBL" id="EOT43362.1"/>
    </source>
</evidence>
<dbReference type="GO" id="GO:0008888">
    <property type="term" value="F:glycerol dehydrogenase (NAD+) activity"/>
    <property type="evidence" value="ECO:0007669"/>
    <property type="project" value="UniProtKB-EC"/>
</dbReference>
<evidence type="ECO:0000256" key="5">
    <source>
        <dbReference type="ARBA" id="ARBA00039147"/>
    </source>
</evidence>
<feature type="binding site" evidence="8">
    <location>
        <position position="253"/>
    </location>
    <ligand>
        <name>glycerol</name>
        <dbReference type="ChEBI" id="CHEBI:17754"/>
    </ligand>
</feature>
<dbReference type="PANTHER" id="PTHR43616:SF5">
    <property type="entry name" value="GLYCEROL DEHYDROGENASE 1"/>
    <property type="match status" value="1"/>
</dbReference>
<keyword evidence="3 10" id="KW-0520">NAD</keyword>